<feature type="region of interest" description="Disordered" evidence="6">
    <location>
        <begin position="734"/>
        <end position="776"/>
    </location>
</feature>
<feature type="domain" description="AP2/ERF" evidence="7">
    <location>
        <begin position="476"/>
        <end position="538"/>
    </location>
</feature>
<dbReference type="AlphaFoldDB" id="A0A1D2A7P5"/>
<feature type="compositionally biased region" description="Low complexity" evidence="6">
    <location>
        <begin position="878"/>
        <end position="887"/>
    </location>
</feature>
<gene>
    <name evidence="8" type="ORF">g.89738</name>
</gene>
<keyword evidence="2" id="KW-0805">Transcription regulation</keyword>
<organism evidence="8">
    <name type="scientific">Auxenochlorella protothecoides</name>
    <name type="common">Green microalga</name>
    <name type="synonym">Chlorella protothecoides</name>
    <dbReference type="NCBI Taxonomy" id="3075"/>
    <lineage>
        <taxon>Eukaryota</taxon>
        <taxon>Viridiplantae</taxon>
        <taxon>Chlorophyta</taxon>
        <taxon>core chlorophytes</taxon>
        <taxon>Trebouxiophyceae</taxon>
        <taxon>Chlorellales</taxon>
        <taxon>Chlorellaceae</taxon>
        <taxon>Auxenochlorella</taxon>
    </lineage>
</organism>
<feature type="compositionally biased region" description="Pro residues" evidence="6">
    <location>
        <begin position="64"/>
        <end position="73"/>
    </location>
</feature>
<dbReference type="GO" id="GO:0003677">
    <property type="term" value="F:DNA binding"/>
    <property type="evidence" value="ECO:0007669"/>
    <property type="project" value="UniProtKB-KW"/>
</dbReference>
<evidence type="ECO:0000256" key="5">
    <source>
        <dbReference type="ARBA" id="ARBA00023242"/>
    </source>
</evidence>
<keyword evidence="3" id="KW-0238">DNA-binding</keyword>
<dbReference type="GO" id="GO:0005634">
    <property type="term" value="C:nucleus"/>
    <property type="evidence" value="ECO:0007669"/>
    <property type="project" value="UniProtKB-SubCell"/>
</dbReference>
<feature type="region of interest" description="Disordered" evidence="6">
    <location>
        <begin position="373"/>
        <end position="454"/>
    </location>
</feature>
<proteinExistence type="predicted"/>
<feature type="compositionally biased region" description="Acidic residues" evidence="6">
    <location>
        <begin position="754"/>
        <end position="769"/>
    </location>
</feature>
<accession>A0A1D2A7P5</accession>
<feature type="compositionally biased region" description="Polar residues" evidence="6">
    <location>
        <begin position="235"/>
        <end position="255"/>
    </location>
</feature>
<name>A0A1D2A7P5_AUXPR</name>
<keyword evidence="4" id="KW-0804">Transcription</keyword>
<feature type="compositionally biased region" description="Low complexity" evidence="6">
    <location>
        <begin position="183"/>
        <end position="204"/>
    </location>
</feature>
<feature type="domain" description="AP2/ERF" evidence="7">
    <location>
        <begin position="583"/>
        <end position="639"/>
    </location>
</feature>
<dbReference type="InterPro" id="IPR001471">
    <property type="entry name" value="AP2/ERF_dom"/>
</dbReference>
<evidence type="ECO:0000256" key="2">
    <source>
        <dbReference type="ARBA" id="ARBA00023015"/>
    </source>
</evidence>
<feature type="region of interest" description="Disordered" evidence="6">
    <location>
        <begin position="183"/>
        <end position="208"/>
    </location>
</feature>
<feature type="compositionally biased region" description="Low complexity" evidence="6">
    <location>
        <begin position="307"/>
        <end position="316"/>
    </location>
</feature>
<reference evidence="8" key="1">
    <citation type="submission" date="2015-08" db="EMBL/GenBank/DDBJ databases">
        <authorList>
            <person name="Babu N.S."/>
            <person name="Beckwith C.J."/>
            <person name="Beseler K.G."/>
            <person name="Brison A."/>
            <person name="Carone J.V."/>
            <person name="Caskin T.P."/>
            <person name="Diamond M."/>
            <person name="Durham M.E."/>
            <person name="Foxe J.M."/>
            <person name="Go M."/>
            <person name="Henderson B.A."/>
            <person name="Jones I.B."/>
            <person name="McGettigan J.A."/>
            <person name="Micheletti S.J."/>
            <person name="Nasrallah M.E."/>
            <person name="Ortiz D."/>
            <person name="Piller C.R."/>
            <person name="Privatt S.R."/>
            <person name="Schneider S.L."/>
            <person name="Sharp S."/>
            <person name="Smith T.C."/>
            <person name="Stanton J.D."/>
            <person name="Ullery H.E."/>
            <person name="Wilson R.J."/>
            <person name="Serrano M.G."/>
            <person name="Buck G."/>
            <person name="Lee V."/>
            <person name="Wang Y."/>
            <person name="Carvalho R."/>
            <person name="Voegtly L."/>
            <person name="Shi R."/>
            <person name="Duckworth R."/>
            <person name="Johnson A."/>
            <person name="Loviza R."/>
            <person name="Walstead R."/>
            <person name="Shah Z."/>
            <person name="Kiflezghi M."/>
            <person name="Wade K."/>
            <person name="Ball S.L."/>
            <person name="Bradley K.W."/>
            <person name="Asai D.J."/>
            <person name="Bowman C.A."/>
            <person name="Russell D.A."/>
            <person name="Pope W.H."/>
            <person name="Jacobs-Sera D."/>
            <person name="Hendrix R.W."/>
            <person name="Hatfull G.F."/>
        </authorList>
    </citation>
    <scope>NUCLEOTIDE SEQUENCE</scope>
</reference>
<comment type="subcellular location">
    <subcellularLocation>
        <location evidence="1">Nucleus</location>
    </subcellularLocation>
</comment>
<evidence type="ECO:0000259" key="7">
    <source>
        <dbReference type="PROSITE" id="PS51032"/>
    </source>
</evidence>
<feature type="compositionally biased region" description="Pro residues" evidence="6">
    <location>
        <begin position="22"/>
        <end position="40"/>
    </location>
</feature>
<dbReference type="EMBL" id="GDKF01003428">
    <property type="protein sequence ID" value="JAT75194.1"/>
    <property type="molecule type" value="Transcribed_RNA"/>
</dbReference>
<evidence type="ECO:0000256" key="1">
    <source>
        <dbReference type="ARBA" id="ARBA00004123"/>
    </source>
</evidence>
<keyword evidence="5" id="KW-0539">Nucleus</keyword>
<evidence type="ECO:0000313" key="8">
    <source>
        <dbReference type="EMBL" id="JAT75194.1"/>
    </source>
</evidence>
<dbReference type="PANTHER" id="PTHR32467:SF90">
    <property type="entry name" value="AP2-LIKE ETHYLENE-RESPONSIVE TRANSCRIPTION FACTOR AIL1"/>
    <property type="match status" value="1"/>
</dbReference>
<evidence type="ECO:0000256" key="3">
    <source>
        <dbReference type="ARBA" id="ARBA00023125"/>
    </source>
</evidence>
<feature type="region of interest" description="Disordered" evidence="6">
    <location>
        <begin position="872"/>
        <end position="908"/>
    </location>
</feature>
<feature type="domain" description="AP2/ERF" evidence="7">
    <location>
        <begin position="673"/>
        <end position="729"/>
    </location>
</feature>
<feature type="region of interest" description="Disordered" evidence="6">
    <location>
        <begin position="815"/>
        <end position="853"/>
    </location>
</feature>
<feature type="compositionally biased region" description="Basic and acidic residues" evidence="6">
    <location>
        <begin position="1119"/>
        <end position="1129"/>
    </location>
</feature>
<dbReference type="Gene3D" id="3.30.730.10">
    <property type="entry name" value="AP2/ERF domain"/>
    <property type="match status" value="3"/>
</dbReference>
<dbReference type="GO" id="GO:0003700">
    <property type="term" value="F:DNA-binding transcription factor activity"/>
    <property type="evidence" value="ECO:0007669"/>
    <property type="project" value="InterPro"/>
</dbReference>
<dbReference type="PROSITE" id="PS51032">
    <property type="entry name" value="AP2_ERF"/>
    <property type="match status" value="3"/>
</dbReference>
<dbReference type="InterPro" id="IPR036955">
    <property type="entry name" value="AP2/ERF_dom_sf"/>
</dbReference>
<feature type="compositionally biased region" description="Gly residues" evidence="6">
    <location>
        <begin position="736"/>
        <end position="748"/>
    </location>
</feature>
<feature type="region of interest" description="Disordered" evidence="6">
    <location>
        <begin position="235"/>
        <end position="316"/>
    </location>
</feature>
<dbReference type="SMART" id="SM00380">
    <property type="entry name" value="AP2"/>
    <property type="match status" value="3"/>
</dbReference>
<feature type="compositionally biased region" description="Gly residues" evidence="6">
    <location>
        <begin position="271"/>
        <end position="290"/>
    </location>
</feature>
<feature type="compositionally biased region" description="Low complexity" evidence="6">
    <location>
        <begin position="41"/>
        <end position="63"/>
    </location>
</feature>
<feature type="compositionally biased region" description="Low complexity" evidence="6">
    <location>
        <begin position="8"/>
        <end position="21"/>
    </location>
</feature>
<protein>
    <recommendedName>
        <fullName evidence="7">AP2/ERF domain-containing protein</fullName>
    </recommendedName>
</protein>
<dbReference type="InterPro" id="IPR016177">
    <property type="entry name" value="DNA-bd_dom_sf"/>
</dbReference>
<dbReference type="SUPFAM" id="SSF54171">
    <property type="entry name" value="DNA-binding domain"/>
    <property type="match status" value="3"/>
</dbReference>
<dbReference type="PANTHER" id="PTHR32467">
    <property type="entry name" value="AP2-LIKE ETHYLENE-RESPONSIVE TRANSCRIPTION FACTOR"/>
    <property type="match status" value="1"/>
</dbReference>
<evidence type="ECO:0000256" key="4">
    <source>
        <dbReference type="ARBA" id="ARBA00023163"/>
    </source>
</evidence>
<dbReference type="Pfam" id="PF00847">
    <property type="entry name" value="AP2"/>
    <property type="match status" value="1"/>
</dbReference>
<sequence length="1129" mass="115932">MDDELLRDLLTLDGDFSAPPAASAPPAPAPYIPPPIPHPAAAPSQSQAHAAPLHPAAPAGGQSPPAPPAPHPAPAAQGQAPSRTLSRSVAPFLAKFSPAHWHMLFGALHKYDSGSKARLEAIFVQRYPKLKAAAATSTEAYVAVGFKMLEALLEFLPEDRLISFMHKCVEHVAEKKSAALAAAAQQKQEQQQQQRQSGQQPGAPSLMQFPGMAYPAGPWFDPGVFGLPAAVPTQSSVRSASPSHTHSGGTPSFSGSMGAAFGTNPHEAYGGQPGPGGVLTGRPLGPGAGGASSLAPPPAAGVPSHNPPFLLLPQQPAAGGGYAPPAPGAPFASYAGYGGALPLPGQALSFDGLALPAQRAGYSLPSLMTARPGAGGGAGPLPGSTQGWGVPHLQSRPAAEGGAPAPALSESSAGGASSHSGGTGGGSTLHAAPGPGARPPTSPTYGVAPRGGAGALSSAAAADPAAGGTAGLTKSRYRGVSYDRKKAKWRVQIKVAALGKSGVSVGYYDTEEAAARAYDRAAIGLLGRDSHSLQTNYGLGDYAGESIPRLAGKSREEVKTTLKSERIKAAPRRRFTSRQRTSRFMGVGSSNRKNQWQARILVHGKVTHLGYYETEAEAARVYDRVSIALHGDAAQTNFPAAEYPRDELRAFGGLEREDLQRALGVKPMDKSSRYRGVSKKKGRWEAKVMVNRRWAYRELFDSEEEAARAYDSALWRLKPKEARSYVNFKDEASARAGGGGHAGGGEGAGASDASDADPDLSSGEEDEASDAGSEFSGSELGLGFSLAATGARPRSRRVGSAPNLARWAMSQQAAGGAGAGAWPPGGWATGGGAAGPPLARSFSGTPSENAPVDEEGARALSDPLLDRFGSGVGGAVGGAPRRPPAAATLGKRDAPGARALPRTASEPHFPSVKLEEGWTPAPVLGEVAELLYDDDFFALAFEGGGGATPGTGPARGGGSGPAAAALTFDMDFETAGLLDFIKDMPDAGAGPSLGKSRSAVDLSSWDPASEMDFGDSGMGEMGRPRKMSKSVSMGNLAGWNDSPPDSDGSGGAKLGPLGHPIRRINTFATKLPTFEEVEERAAEGGYASDHLTPRKNGNQGEGEGDDLVAQLMEPSTSQMEHDYSMDLLT</sequence>
<feature type="compositionally biased region" description="Low complexity" evidence="6">
    <location>
        <begin position="397"/>
        <end position="420"/>
    </location>
</feature>
<evidence type="ECO:0000256" key="6">
    <source>
        <dbReference type="SAM" id="MobiDB-lite"/>
    </source>
</evidence>
<feature type="region of interest" description="Disordered" evidence="6">
    <location>
        <begin position="1075"/>
        <end position="1129"/>
    </location>
</feature>
<feature type="region of interest" description="Disordered" evidence="6">
    <location>
        <begin position="989"/>
        <end position="1058"/>
    </location>
</feature>
<feature type="region of interest" description="Disordered" evidence="6">
    <location>
        <begin position="1"/>
        <end position="84"/>
    </location>
</feature>